<accession>D0SPH5</accession>
<name>D0SPH5_ACIJU</name>
<sequence length="52" mass="6163">MFKRTTASLFKGSSAKCDFLLKMQQEIDQNKEFAFEQIKFNIYSFKKAHIPQ</sequence>
<dbReference type="AlphaFoldDB" id="D0SPH5"/>
<evidence type="ECO:0000313" key="1">
    <source>
        <dbReference type="EMBL" id="EEY92099.1"/>
    </source>
</evidence>
<dbReference type="EMBL" id="GG705013">
    <property type="protein sequence ID" value="EEY92099.1"/>
    <property type="molecule type" value="Genomic_DNA"/>
</dbReference>
<proteinExistence type="predicted"/>
<protein>
    <submittedName>
        <fullName evidence="1">Uncharacterized protein</fullName>
    </submittedName>
</protein>
<organism evidence="1 2">
    <name type="scientific">Acinetobacter junii SH205</name>
    <dbReference type="NCBI Taxonomy" id="575587"/>
    <lineage>
        <taxon>Bacteria</taxon>
        <taxon>Pseudomonadati</taxon>
        <taxon>Pseudomonadota</taxon>
        <taxon>Gammaproteobacteria</taxon>
        <taxon>Moraxellales</taxon>
        <taxon>Moraxellaceae</taxon>
        <taxon>Acinetobacter</taxon>
    </lineage>
</organism>
<dbReference type="HOGENOM" id="CLU_3075715_0_0_6"/>
<dbReference type="Proteomes" id="UP000018442">
    <property type="component" value="Unassembled WGS sequence"/>
</dbReference>
<evidence type="ECO:0000313" key="2">
    <source>
        <dbReference type="Proteomes" id="UP000018442"/>
    </source>
</evidence>
<reference evidence="2" key="1">
    <citation type="journal article" date="2012" name="PLoS ONE">
        <title>The success of Acinetobacter species; genetic, metabolic and virulence attributes.</title>
        <authorList>
            <person name="Peleg A.Y."/>
            <person name="de Breij A."/>
            <person name="Adams M.D."/>
            <person name="Cerqueira G.M."/>
            <person name="Mocali S."/>
            <person name="Galardini M."/>
            <person name="Nibbering P.H."/>
            <person name="Earl A.M."/>
            <person name="Ward D.V."/>
            <person name="Paterson D.L."/>
            <person name="Seifert H."/>
            <person name="Dijkshoorn L."/>
        </authorList>
    </citation>
    <scope>NUCLEOTIDE SEQUENCE [LARGE SCALE GENOMIC DNA]</scope>
    <source>
        <strain evidence="2">SH205</strain>
    </source>
</reference>
<gene>
    <name evidence="1" type="ORF">HMPREF0026_02385</name>
</gene>